<dbReference type="PROSITE" id="PS50053">
    <property type="entry name" value="UBIQUITIN_2"/>
    <property type="match status" value="1"/>
</dbReference>
<dbReference type="AlphaFoldDB" id="G0SH62"/>
<feature type="compositionally biased region" description="Basic residues" evidence="1">
    <location>
        <begin position="241"/>
        <end position="250"/>
    </location>
</feature>
<dbReference type="HOGENOM" id="CLU_032998_0_0_1"/>
<feature type="region of interest" description="Disordered" evidence="1">
    <location>
        <begin position="164"/>
        <end position="267"/>
    </location>
</feature>
<dbReference type="STRING" id="759272.G0SH62"/>
<dbReference type="InterPro" id="IPR000626">
    <property type="entry name" value="Ubiquitin-like_dom"/>
</dbReference>
<evidence type="ECO:0000256" key="1">
    <source>
        <dbReference type="SAM" id="MobiDB-lite"/>
    </source>
</evidence>
<dbReference type="KEGG" id="cthr:CTHT_0068850"/>
<feature type="compositionally biased region" description="Acidic residues" evidence="1">
    <location>
        <begin position="166"/>
        <end position="178"/>
    </location>
</feature>
<dbReference type="RefSeq" id="XP_006697169.1">
    <property type="nucleotide sequence ID" value="XM_006697106.1"/>
</dbReference>
<protein>
    <recommendedName>
        <fullName evidence="6">BAG domain-containing protein</fullName>
    </recommendedName>
</protein>
<dbReference type="Pfam" id="PF02179">
    <property type="entry name" value="BAG"/>
    <property type="match status" value="1"/>
</dbReference>
<dbReference type="Gene3D" id="3.10.20.90">
    <property type="entry name" value="Phosphatidylinositol 3-kinase Catalytic Subunit, Chain A, domain 1"/>
    <property type="match status" value="1"/>
</dbReference>
<dbReference type="OrthoDB" id="417450at2759"/>
<feature type="domain" description="BAG" evidence="3">
    <location>
        <begin position="299"/>
        <end position="358"/>
    </location>
</feature>
<dbReference type="InterPro" id="IPR036533">
    <property type="entry name" value="BAG_dom_sf"/>
</dbReference>
<evidence type="ECO:0000259" key="3">
    <source>
        <dbReference type="PROSITE" id="PS51035"/>
    </source>
</evidence>
<dbReference type="InterPro" id="IPR029071">
    <property type="entry name" value="Ubiquitin-like_domsf"/>
</dbReference>
<keyword evidence="5" id="KW-1185">Reference proteome</keyword>
<dbReference type="SUPFAM" id="SSF63491">
    <property type="entry name" value="BAG domain"/>
    <property type="match status" value="1"/>
</dbReference>
<dbReference type="GO" id="GO:0051087">
    <property type="term" value="F:protein-folding chaperone binding"/>
    <property type="evidence" value="ECO:0007669"/>
    <property type="project" value="InterPro"/>
</dbReference>
<gene>
    <name evidence="4" type="ORF">CTHT_0068850</name>
</gene>
<proteinExistence type="predicted"/>
<evidence type="ECO:0000313" key="5">
    <source>
        <dbReference type="Proteomes" id="UP000008066"/>
    </source>
</evidence>
<feature type="domain" description="Ubiquitin-like" evidence="2">
    <location>
        <begin position="111"/>
        <end position="161"/>
    </location>
</feature>
<feature type="compositionally biased region" description="Basic and acidic residues" evidence="1">
    <location>
        <begin position="198"/>
        <end position="211"/>
    </location>
</feature>
<accession>G0SH62</accession>
<dbReference type="SUPFAM" id="SSF54236">
    <property type="entry name" value="Ubiquitin-like"/>
    <property type="match status" value="1"/>
</dbReference>
<feature type="compositionally biased region" description="Basic residues" evidence="1">
    <location>
        <begin position="181"/>
        <end position="190"/>
    </location>
</feature>
<dbReference type="GeneID" id="18260923"/>
<evidence type="ECO:0008006" key="6">
    <source>
        <dbReference type="Google" id="ProtNLM"/>
    </source>
</evidence>
<dbReference type="eggNOG" id="ENOG502S9SN">
    <property type="taxonomic scope" value="Eukaryota"/>
</dbReference>
<evidence type="ECO:0000313" key="4">
    <source>
        <dbReference type="EMBL" id="EGS17551.1"/>
    </source>
</evidence>
<reference evidence="4 5" key="1">
    <citation type="journal article" date="2011" name="Cell">
        <title>Insight into structure and assembly of the nuclear pore complex by utilizing the genome of a eukaryotic thermophile.</title>
        <authorList>
            <person name="Amlacher S."/>
            <person name="Sarges P."/>
            <person name="Flemming D."/>
            <person name="van Noort V."/>
            <person name="Kunze R."/>
            <person name="Devos D.P."/>
            <person name="Arumugam M."/>
            <person name="Bork P."/>
            <person name="Hurt E."/>
        </authorList>
    </citation>
    <scope>NUCLEOTIDE SEQUENCE [LARGE SCALE GENOMIC DNA]</scope>
    <source>
        <strain evidence="5">DSM 1495 / CBS 144.50 / IMI 039719</strain>
    </source>
</reference>
<feature type="compositionally biased region" description="Basic and acidic residues" evidence="1">
    <location>
        <begin position="219"/>
        <end position="228"/>
    </location>
</feature>
<sequence>MPRYGFSARASPSSATALSPFNSILGQDGVPDVTDDDFSYITSAEIEENGMDIPRLRTPASELYGSYSHSAPGPSYGQSLPDDDVLLIRHNGITYPEHFPAFSIGDGKLLVGDVRDRIQMILDLSDRQANRMKLFYKGRRLSDSNKPVREYGLKHNSEVLMTFGDTDLESSGESDEDVPAIKRHRKKRVGGHVNTPRSPKESPEAPADFRRRSQTGRTADQHDTRSPRDSAPASLNSPTHGCHKRAKSRVRTQSPSGSALSTASAPAGIPGGPIERLNNIAIHFNTQLLPLCKAFAVNPPSDPKKREEEHRKLSETIMQQVLLKLDAVETSGEEGARPRRKELVKAVQDVLKEIDDAKIR</sequence>
<feature type="compositionally biased region" description="Polar residues" evidence="1">
    <location>
        <begin position="251"/>
        <end position="264"/>
    </location>
</feature>
<dbReference type="Gene3D" id="1.20.58.120">
    <property type="entry name" value="BAG domain"/>
    <property type="match status" value="1"/>
</dbReference>
<name>G0SH62_CHATD</name>
<dbReference type="EMBL" id="GL988047">
    <property type="protein sequence ID" value="EGS17551.1"/>
    <property type="molecule type" value="Genomic_DNA"/>
</dbReference>
<dbReference type="InterPro" id="IPR003103">
    <property type="entry name" value="BAG_domain"/>
</dbReference>
<dbReference type="Proteomes" id="UP000008066">
    <property type="component" value="Unassembled WGS sequence"/>
</dbReference>
<dbReference type="PROSITE" id="PS51035">
    <property type="entry name" value="BAG"/>
    <property type="match status" value="1"/>
</dbReference>
<organism evidence="5">
    <name type="scientific">Chaetomium thermophilum (strain DSM 1495 / CBS 144.50 / IMI 039719)</name>
    <name type="common">Thermochaetoides thermophila</name>
    <dbReference type="NCBI Taxonomy" id="759272"/>
    <lineage>
        <taxon>Eukaryota</taxon>
        <taxon>Fungi</taxon>
        <taxon>Dikarya</taxon>
        <taxon>Ascomycota</taxon>
        <taxon>Pezizomycotina</taxon>
        <taxon>Sordariomycetes</taxon>
        <taxon>Sordariomycetidae</taxon>
        <taxon>Sordariales</taxon>
        <taxon>Chaetomiaceae</taxon>
        <taxon>Thermochaetoides</taxon>
    </lineage>
</organism>
<dbReference type="CDD" id="cd17039">
    <property type="entry name" value="Ubl_ubiquitin_like"/>
    <property type="match status" value="1"/>
</dbReference>
<dbReference type="OMA" id="MSWRNPL"/>
<evidence type="ECO:0000259" key="2">
    <source>
        <dbReference type="PROSITE" id="PS50053"/>
    </source>
</evidence>